<reference evidence="4" key="1">
    <citation type="journal article" date="2014" name="PLoS ONE">
        <title>Transcriptome-Based Identification of ABC Transporters in the Western Tarnished Plant Bug Lygus hesperus.</title>
        <authorList>
            <person name="Hull J.J."/>
            <person name="Chaney K."/>
            <person name="Geib S.M."/>
            <person name="Fabrick J.A."/>
            <person name="Brent C.S."/>
            <person name="Walsh D."/>
            <person name="Lavine L.C."/>
        </authorList>
    </citation>
    <scope>NUCLEOTIDE SEQUENCE</scope>
</reference>
<dbReference type="AlphaFoldDB" id="A0A0A9YTH7"/>
<proteinExistence type="predicted"/>
<keyword evidence="1" id="KW-0677">Repeat</keyword>
<reference evidence="4" key="2">
    <citation type="submission" date="2014-07" db="EMBL/GenBank/DDBJ databases">
        <authorList>
            <person name="Hull J."/>
        </authorList>
    </citation>
    <scope>NUCLEOTIDE SEQUENCE</scope>
</reference>
<dbReference type="InterPro" id="IPR055164">
    <property type="entry name" value="EDR1/CTR1/ARMC3-like_pept-like"/>
</dbReference>
<evidence type="ECO:0000259" key="3">
    <source>
        <dbReference type="Pfam" id="PF14381"/>
    </source>
</evidence>
<feature type="region of interest" description="Disordered" evidence="2">
    <location>
        <begin position="1"/>
        <end position="24"/>
    </location>
</feature>
<feature type="domain" description="EDR1/CTR1/ARMC3-like peptidase-like" evidence="3">
    <location>
        <begin position="31"/>
        <end position="147"/>
    </location>
</feature>
<dbReference type="Pfam" id="PF14381">
    <property type="entry name" value="EDR1_CTR1_ARMC3_pept"/>
    <property type="match status" value="1"/>
</dbReference>
<evidence type="ECO:0000256" key="1">
    <source>
        <dbReference type="ARBA" id="ARBA00022737"/>
    </source>
</evidence>
<evidence type="ECO:0000256" key="2">
    <source>
        <dbReference type="SAM" id="MobiDB-lite"/>
    </source>
</evidence>
<evidence type="ECO:0000313" key="4">
    <source>
        <dbReference type="EMBL" id="JAG35479.1"/>
    </source>
</evidence>
<accession>A0A0A9YTH7</accession>
<dbReference type="PANTHER" id="PTHR46618">
    <property type="entry name" value="ARMADILLO REPEAT-CONTAINING PROTEIN 3"/>
    <property type="match status" value="1"/>
</dbReference>
<protein>
    <submittedName>
        <fullName evidence="4">Armadillo repeat-containing protein 3</fullName>
    </submittedName>
</protein>
<name>A0A0A9YTH7_LYGHE</name>
<feature type="non-terminal residue" evidence="4">
    <location>
        <position position="179"/>
    </location>
</feature>
<organism evidence="4">
    <name type="scientific">Lygus hesperus</name>
    <name type="common">Western plant bug</name>
    <dbReference type="NCBI Taxonomy" id="30085"/>
    <lineage>
        <taxon>Eukaryota</taxon>
        <taxon>Metazoa</taxon>
        <taxon>Ecdysozoa</taxon>
        <taxon>Arthropoda</taxon>
        <taxon>Hexapoda</taxon>
        <taxon>Insecta</taxon>
        <taxon>Pterygota</taxon>
        <taxon>Neoptera</taxon>
        <taxon>Paraneoptera</taxon>
        <taxon>Hemiptera</taxon>
        <taxon>Heteroptera</taxon>
        <taxon>Panheteroptera</taxon>
        <taxon>Cimicomorpha</taxon>
        <taxon>Miridae</taxon>
        <taxon>Mirini</taxon>
        <taxon>Lygus</taxon>
    </lineage>
</organism>
<dbReference type="InterPro" id="IPR052441">
    <property type="entry name" value="Armadillo-Ser/Thr_Kinase"/>
</dbReference>
<gene>
    <name evidence="4" type="primary">ARMC3</name>
    <name evidence="4" type="ORF">CM83_100747</name>
</gene>
<sequence length="179" mass="20538">SDNFEMYATVSKSGDSVHRPTGKDEEEEKFIALEVDTKLEEIFEQVKSCIAQRLIDSPPENRRDRRINELLAIAKIVVKSMMGFDPTVPVTRQIQEIYLETLKKHLGTKVFPIGRLVMGYKFERAVLFKALADALDIPCWLRRTGSKIAWNEVYIPREEGYQGGELLPNYMVDLMSVEP</sequence>
<dbReference type="PANTHER" id="PTHR46618:SF1">
    <property type="entry name" value="ARMADILLO REPEAT-CONTAINING PROTEIN 3"/>
    <property type="match status" value="1"/>
</dbReference>
<dbReference type="EMBL" id="GBHO01008125">
    <property type="protein sequence ID" value="JAG35479.1"/>
    <property type="molecule type" value="Transcribed_RNA"/>
</dbReference>
<feature type="compositionally biased region" description="Basic and acidic residues" evidence="2">
    <location>
        <begin position="15"/>
        <end position="24"/>
    </location>
</feature>
<feature type="non-terminal residue" evidence="4">
    <location>
        <position position="1"/>
    </location>
</feature>